<organism evidence="1 2">
    <name type="scientific">Hydra vulgaris</name>
    <name type="common">Hydra</name>
    <name type="synonym">Hydra attenuata</name>
    <dbReference type="NCBI Taxonomy" id="6087"/>
    <lineage>
        <taxon>Eukaryota</taxon>
        <taxon>Metazoa</taxon>
        <taxon>Cnidaria</taxon>
        <taxon>Hydrozoa</taxon>
        <taxon>Hydroidolina</taxon>
        <taxon>Anthoathecata</taxon>
        <taxon>Aplanulata</taxon>
        <taxon>Hydridae</taxon>
        <taxon>Hydra</taxon>
    </lineage>
</organism>
<name>A0ABM4C2N8_HYDVU</name>
<dbReference type="Proteomes" id="UP001652625">
    <property type="component" value="Chromosome 06"/>
</dbReference>
<keyword evidence="1" id="KW-1185">Reference proteome</keyword>
<sequence length="160" mass="18190">MNSNERVKKHRQRKAFLQSAVESIITSSSSENESISFQFNNSHEVFTDDRSELNESLNDDNYDHHSNFLKNSESDSVISVELQEDHNDEDVVDLQTELAVWSTSSMCTRDSLNQLLAILRRNGHPELPKDSRTLLKTPRSVTSYSKCGGDFFYLGIESGI</sequence>
<evidence type="ECO:0000313" key="2">
    <source>
        <dbReference type="RefSeq" id="XP_065655793.1"/>
    </source>
</evidence>
<gene>
    <name evidence="2" type="primary">LOC136081750</name>
</gene>
<evidence type="ECO:0000313" key="1">
    <source>
        <dbReference type="Proteomes" id="UP001652625"/>
    </source>
</evidence>
<protein>
    <submittedName>
        <fullName evidence="2">Uncharacterized protein LOC136081750</fullName>
    </submittedName>
</protein>
<dbReference type="RefSeq" id="XP_065655793.1">
    <property type="nucleotide sequence ID" value="XM_065799721.1"/>
</dbReference>
<reference evidence="2" key="1">
    <citation type="submission" date="2025-08" db="UniProtKB">
        <authorList>
            <consortium name="RefSeq"/>
        </authorList>
    </citation>
    <scope>IDENTIFICATION</scope>
</reference>
<proteinExistence type="predicted"/>
<accession>A0ABM4C2N8</accession>
<dbReference type="GeneID" id="136081750"/>